<dbReference type="Gene3D" id="3.60.20.30">
    <property type="entry name" value="(Glycosyl)asparaginase"/>
    <property type="match status" value="1"/>
</dbReference>
<dbReference type="SUPFAM" id="SSF56235">
    <property type="entry name" value="N-terminal nucleophile aminohydrolases (Ntn hydrolases)"/>
    <property type="match status" value="1"/>
</dbReference>
<dbReference type="InterPro" id="IPR000246">
    <property type="entry name" value="Peptidase_T2"/>
</dbReference>
<dbReference type="Proteomes" id="UP000233458">
    <property type="component" value="Chromosome"/>
</dbReference>
<name>A0ABM6QC46_9PROT</name>
<gene>
    <name evidence="1" type="ORF">CSC3H3_16470</name>
</gene>
<dbReference type="PANTHER" id="PTHR10188">
    <property type="entry name" value="L-ASPARAGINASE"/>
    <property type="match status" value="1"/>
</dbReference>
<protein>
    <submittedName>
        <fullName evidence="1">Asparaginase</fullName>
    </submittedName>
</protein>
<dbReference type="RefSeq" id="WP_101285541.1">
    <property type="nucleotide sequence ID" value="NZ_CP024199.1"/>
</dbReference>
<dbReference type="PANTHER" id="PTHR10188:SF6">
    <property type="entry name" value="N(4)-(BETA-N-ACETYLGLUCOSAMINYL)-L-ASPARAGINASE"/>
    <property type="match status" value="1"/>
</dbReference>
<reference evidence="1 2" key="1">
    <citation type="submission" date="2017-10" db="EMBL/GenBank/DDBJ databases">
        <title>Biodiversity and function of Thalassospira species in the particle-attached aromatic-hydrocarbon-degrading consortia from the surface seawater of the China South Sea.</title>
        <authorList>
            <person name="Dong C."/>
            <person name="Liu R."/>
            <person name="Shao Z."/>
        </authorList>
    </citation>
    <scope>NUCLEOTIDE SEQUENCE [LARGE SCALE GENOMIC DNA]</scope>
    <source>
        <strain evidence="1 2">CSC3H3</strain>
    </source>
</reference>
<evidence type="ECO:0000313" key="2">
    <source>
        <dbReference type="Proteomes" id="UP000233458"/>
    </source>
</evidence>
<accession>A0ABM6QC46</accession>
<sequence>MIIVANSEAGSGIHEAVEILQAGRHGLDALETALNRVEEDPKVRSVGYGGWPNLIGEMEFDAGVMDGTTRRTGSVGALRGVVHAVSVARRVMTDLNHEMLVGEGACRFASESGFTAQPTLFPDSKKVWWEKLEGMLSADEQAKFPDLPLAPLNSAITDPEKVRDTSVFLTIDSHKGIHAATSTSGWAWKYPGRLGDSPIVGAGFYADSRYGAAACTHTGEMTMRAGTSRTIVLAMKLGYSLEDAVKIAVDELRDLETGYLDGVVIHALDASGNHRVVNFRNRETIRYWYWDDTLASPEQREAETLAD</sequence>
<dbReference type="EMBL" id="CP024199">
    <property type="protein sequence ID" value="AUG54136.1"/>
    <property type="molecule type" value="Genomic_DNA"/>
</dbReference>
<evidence type="ECO:0000313" key="1">
    <source>
        <dbReference type="EMBL" id="AUG54136.1"/>
    </source>
</evidence>
<dbReference type="CDD" id="cd04513">
    <property type="entry name" value="Glycosylasparaginase"/>
    <property type="match status" value="1"/>
</dbReference>
<keyword evidence="2" id="KW-1185">Reference proteome</keyword>
<organism evidence="1 2">
    <name type="scientific">Thalassospira marina</name>
    <dbReference type="NCBI Taxonomy" id="2048283"/>
    <lineage>
        <taxon>Bacteria</taxon>
        <taxon>Pseudomonadati</taxon>
        <taxon>Pseudomonadota</taxon>
        <taxon>Alphaproteobacteria</taxon>
        <taxon>Rhodospirillales</taxon>
        <taxon>Thalassospiraceae</taxon>
        <taxon>Thalassospira</taxon>
    </lineage>
</organism>
<dbReference type="InterPro" id="IPR029055">
    <property type="entry name" value="Ntn_hydrolases_N"/>
</dbReference>
<dbReference type="Pfam" id="PF01112">
    <property type="entry name" value="Asparaginase_2"/>
    <property type="match status" value="1"/>
</dbReference>
<proteinExistence type="predicted"/>